<dbReference type="PANTHER" id="PTHR33210">
    <property type="entry name" value="PROTODERMAL FACTOR 1"/>
    <property type="match status" value="1"/>
</dbReference>
<evidence type="ECO:0000313" key="1">
    <source>
        <dbReference type="EMBL" id="PIA47333.1"/>
    </source>
</evidence>
<organism evidence="1 2">
    <name type="scientific">Aquilegia coerulea</name>
    <name type="common">Rocky mountain columbine</name>
    <dbReference type="NCBI Taxonomy" id="218851"/>
    <lineage>
        <taxon>Eukaryota</taxon>
        <taxon>Viridiplantae</taxon>
        <taxon>Streptophyta</taxon>
        <taxon>Embryophyta</taxon>
        <taxon>Tracheophyta</taxon>
        <taxon>Spermatophyta</taxon>
        <taxon>Magnoliopsida</taxon>
        <taxon>Ranunculales</taxon>
        <taxon>Ranunculaceae</taxon>
        <taxon>Thalictroideae</taxon>
        <taxon>Aquilegia</taxon>
    </lineage>
</organism>
<evidence type="ECO:0000313" key="2">
    <source>
        <dbReference type="Proteomes" id="UP000230069"/>
    </source>
</evidence>
<dbReference type="EMBL" id="KZ305031">
    <property type="protein sequence ID" value="PIA47333.1"/>
    <property type="molecule type" value="Genomic_DNA"/>
</dbReference>
<dbReference type="PANTHER" id="PTHR33210:SF24">
    <property type="entry name" value="POLLEN OLE E 1 ALLERGEN AND EXTENSIN FAMILY PROTEIN"/>
    <property type="match status" value="1"/>
</dbReference>
<reference evidence="1 2" key="1">
    <citation type="submission" date="2017-09" db="EMBL/GenBank/DDBJ databases">
        <title>WGS assembly of Aquilegia coerulea Goldsmith.</title>
        <authorList>
            <person name="Hodges S."/>
            <person name="Kramer E."/>
            <person name="Nordborg M."/>
            <person name="Tomkins J."/>
            <person name="Borevitz J."/>
            <person name="Derieg N."/>
            <person name="Yan J."/>
            <person name="Mihaltcheva S."/>
            <person name="Hayes R.D."/>
            <person name="Rokhsar D."/>
        </authorList>
    </citation>
    <scope>NUCLEOTIDE SEQUENCE [LARGE SCALE GENOMIC DNA]</scope>
    <source>
        <strain evidence="2">cv. Goldsmith</strain>
    </source>
</reference>
<sequence>GDALVRGFVYYDQCKDGLIDTSDYPINGVEVKVACKWNVGKALVDVYTEAGVNTTSFGSYIARFLDDNFIGCKATLSGQGFNESHCQLYETEPSQARLISRLNDTSFYLVDSLLSHPAQPKTFCLPRSSPSPAPLQAPSMMPSEVCSFFDEVSVCSYEIWTRPWNKCNWKVVQPDTKVADAFGPYVASKYGIDMTLWEGLQGKGEVYRTLLREAIAALLNSYNNFQFEYPTSVIFHYMDLAIASNPQQALKTALQFKKANSGSCCGLTPCY</sequence>
<dbReference type="STRING" id="218851.A0A2G5DUY2"/>
<accession>A0A2G5DUY2</accession>
<dbReference type="Proteomes" id="UP000230069">
    <property type="component" value="Unassembled WGS sequence"/>
</dbReference>
<dbReference type="InParanoid" id="A0A2G5DUY2"/>
<feature type="non-terminal residue" evidence="1">
    <location>
        <position position="1"/>
    </location>
</feature>
<dbReference type="AlphaFoldDB" id="A0A2G5DUY2"/>
<gene>
    <name evidence="1" type="ORF">AQUCO_01400180v1</name>
</gene>
<keyword evidence="2" id="KW-1185">Reference proteome</keyword>
<dbReference type="InterPro" id="IPR039923">
    <property type="entry name" value="Protodermal_1"/>
</dbReference>
<name>A0A2G5DUY2_AQUCA</name>
<dbReference type="OrthoDB" id="1909008at2759"/>
<protein>
    <submittedName>
        <fullName evidence="1">Uncharacterized protein</fullName>
    </submittedName>
</protein>
<proteinExistence type="predicted"/>